<evidence type="ECO:0000313" key="13">
    <source>
        <dbReference type="Proteomes" id="UP000464013"/>
    </source>
</evidence>
<feature type="domain" description="VRR-NUC" evidence="11">
    <location>
        <begin position="454"/>
        <end position="570"/>
    </location>
</feature>
<reference evidence="12 13" key="1">
    <citation type="submission" date="2019-01" db="EMBL/GenBank/DDBJ databases">
        <title>Complete genome of a denitifying bacterium Halomons sp. BC-M4-5.</title>
        <authorList>
            <person name="Wang L."/>
            <person name="Shao Z."/>
        </authorList>
    </citation>
    <scope>NUCLEOTIDE SEQUENCE [LARGE SCALE GENOMIC DNA]</scope>
    <source>
        <strain evidence="12 13">BC-M4-5</strain>
    </source>
</reference>
<protein>
    <recommendedName>
        <fullName evidence="5">phosphodiesterase I</fullName>
        <ecNumber evidence="5">3.1.4.1</ecNumber>
    </recommendedName>
</protein>
<dbReference type="PANTHER" id="PTHR15749:SF4">
    <property type="entry name" value="FANCONI-ASSOCIATED NUCLEASE 1"/>
    <property type="match status" value="1"/>
</dbReference>
<keyword evidence="6" id="KW-0540">Nuclease</keyword>
<comment type="cofactor">
    <cofactor evidence="3">
        <name>Mg(2+)</name>
        <dbReference type="ChEBI" id="CHEBI:18420"/>
    </cofactor>
</comment>
<keyword evidence="9" id="KW-0460">Magnesium</keyword>
<organism evidence="12 13">
    <name type="scientific">Billgrantia tianxiuensis</name>
    <dbReference type="NCBI Taxonomy" id="2497861"/>
    <lineage>
        <taxon>Bacteria</taxon>
        <taxon>Pseudomonadati</taxon>
        <taxon>Pseudomonadota</taxon>
        <taxon>Gammaproteobacteria</taxon>
        <taxon>Oceanospirillales</taxon>
        <taxon>Halomonadaceae</taxon>
        <taxon>Billgrantia</taxon>
    </lineage>
</organism>
<dbReference type="KEGG" id="htx:EKK97_20775"/>
<accession>A0A6I6SS11</accession>
<keyword evidence="10" id="KW-0464">Manganese</keyword>
<dbReference type="InterPro" id="IPR033315">
    <property type="entry name" value="Fan1-like"/>
</dbReference>
<evidence type="ECO:0000256" key="3">
    <source>
        <dbReference type="ARBA" id="ARBA00001946"/>
    </source>
</evidence>
<dbReference type="GO" id="GO:0003676">
    <property type="term" value="F:nucleic acid binding"/>
    <property type="evidence" value="ECO:0007669"/>
    <property type="project" value="InterPro"/>
</dbReference>
<evidence type="ECO:0000256" key="9">
    <source>
        <dbReference type="ARBA" id="ARBA00022842"/>
    </source>
</evidence>
<dbReference type="EMBL" id="CP035042">
    <property type="protein sequence ID" value="QHC51546.1"/>
    <property type="molecule type" value="Genomic_DNA"/>
</dbReference>
<dbReference type="PANTHER" id="PTHR15749">
    <property type="entry name" value="FANCONI-ASSOCIATED NUCLEASE 1"/>
    <property type="match status" value="1"/>
</dbReference>
<dbReference type="Pfam" id="PF21315">
    <property type="entry name" value="FAN1_HTH"/>
    <property type="match status" value="1"/>
</dbReference>
<evidence type="ECO:0000256" key="5">
    <source>
        <dbReference type="ARBA" id="ARBA00012029"/>
    </source>
</evidence>
<sequence>MNSILRPVSATASLDDPFYYLANFRFVLGWVHEHHAELLTAEEQGFLTTFEALPQAAQALLVRMVMRKGEHFRTGKLAYAEIGDVDRALAPLASAGWVETDPAISLAELFRLLRLAELRQALASEMADAGLSSRASKTVLWETLQPHLSQVQRLTEWWPAAGKMLGGERIVRLTVMPWCDRLRLMFFGNLRQDWAEFVLTELGLQRFEQVELTPGSRAFHRREEVDVYLTLHELRERLEQGESPETLMAEMPVVPAENTWLAQRRARLAFLLGQTAERGGQETLALRLYAESGDGPAGQVEARIRRLRLLERRGEHRQAHALASRAWASAVGEQENQALARLLPRLCRRLGLAPPRRAVESSPPRLDLCLPRAGETPSGVEQAVVEHLSRPEAPVHYVENTLLTGLFGLLCWPALFAPLPGAFFHPFHSGPADLYRDDFVARRRERFERCLACLDEGTHGEAIWRTWREKHGVASPFVFWEGLDETLLEQALACIPATHLRACFERLLSDLKTNRAGLPDLIQFLPGGAEPRYRMIEVKGPGDRLQDNQRRWLAFFRAQGIDALVCHVTWQQDAAP</sequence>
<comment type="similarity">
    <text evidence="4">Belongs to the FAN1 family.</text>
</comment>
<evidence type="ECO:0000256" key="1">
    <source>
        <dbReference type="ARBA" id="ARBA00000983"/>
    </source>
</evidence>
<comment type="cofactor">
    <cofactor evidence="2">
        <name>Mn(2+)</name>
        <dbReference type="ChEBI" id="CHEBI:29035"/>
    </cofactor>
</comment>
<evidence type="ECO:0000256" key="8">
    <source>
        <dbReference type="ARBA" id="ARBA00022801"/>
    </source>
</evidence>
<comment type="catalytic activity">
    <reaction evidence="1">
        <text>Hydrolytically removes 5'-nucleotides successively from the 3'-hydroxy termini of 3'-hydroxy-terminated oligonucleotides.</text>
        <dbReference type="EC" id="3.1.4.1"/>
    </reaction>
</comment>
<evidence type="ECO:0000256" key="2">
    <source>
        <dbReference type="ARBA" id="ARBA00001936"/>
    </source>
</evidence>
<keyword evidence="7" id="KW-0479">Metal-binding</keyword>
<dbReference type="OrthoDB" id="9803913at2"/>
<keyword evidence="8" id="KW-0378">Hydrolase</keyword>
<dbReference type="EC" id="3.1.4.1" evidence="5"/>
<dbReference type="InterPro" id="IPR040603">
    <property type="entry name" value="FAN1_SAP_bact"/>
</dbReference>
<dbReference type="RefSeq" id="WP_159554857.1">
    <property type="nucleotide sequence ID" value="NZ_CP035042.1"/>
</dbReference>
<dbReference type="InterPro" id="IPR011856">
    <property type="entry name" value="tRNA_endonuc-like_dom_sf"/>
</dbReference>
<dbReference type="GO" id="GO:0004528">
    <property type="term" value="F:phosphodiesterase I activity"/>
    <property type="evidence" value="ECO:0007669"/>
    <property type="project" value="UniProtKB-EC"/>
</dbReference>
<evidence type="ECO:0000256" key="4">
    <source>
        <dbReference type="ARBA" id="ARBA00005533"/>
    </source>
</evidence>
<dbReference type="SMART" id="SM00990">
    <property type="entry name" value="VRR_NUC"/>
    <property type="match status" value="1"/>
</dbReference>
<keyword evidence="13" id="KW-1185">Reference proteome</keyword>
<evidence type="ECO:0000313" key="12">
    <source>
        <dbReference type="EMBL" id="QHC51546.1"/>
    </source>
</evidence>
<name>A0A6I6SS11_9GAMM</name>
<dbReference type="GO" id="GO:0046872">
    <property type="term" value="F:metal ion binding"/>
    <property type="evidence" value="ECO:0007669"/>
    <property type="project" value="UniProtKB-KW"/>
</dbReference>
<dbReference type="Pfam" id="PF08774">
    <property type="entry name" value="VRR_NUC"/>
    <property type="match status" value="1"/>
</dbReference>
<evidence type="ECO:0000256" key="10">
    <source>
        <dbReference type="ARBA" id="ARBA00023211"/>
    </source>
</evidence>
<dbReference type="Pfam" id="PF18081">
    <property type="entry name" value="FANC_SAP"/>
    <property type="match status" value="1"/>
</dbReference>
<evidence type="ECO:0000259" key="11">
    <source>
        <dbReference type="SMART" id="SM00990"/>
    </source>
</evidence>
<gene>
    <name evidence="12" type="ORF">EKK97_20775</name>
</gene>
<dbReference type="InterPro" id="IPR014883">
    <property type="entry name" value="VRR_NUC"/>
</dbReference>
<dbReference type="Proteomes" id="UP000464013">
    <property type="component" value="Chromosome"/>
</dbReference>
<dbReference type="GO" id="GO:0036297">
    <property type="term" value="P:interstrand cross-link repair"/>
    <property type="evidence" value="ECO:0007669"/>
    <property type="project" value="InterPro"/>
</dbReference>
<dbReference type="AlphaFoldDB" id="A0A6I6SS11"/>
<evidence type="ECO:0000256" key="7">
    <source>
        <dbReference type="ARBA" id="ARBA00022723"/>
    </source>
</evidence>
<proteinExistence type="inferred from homology"/>
<dbReference type="Gene3D" id="3.40.1350.10">
    <property type="match status" value="1"/>
</dbReference>
<evidence type="ECO:0000256" key="6">
    <source>
        <dbReference type="ARBA" id="ARBA00022722"/>
    </source>
</evidence>
<dbReference type="InterPro" id="IPR049125">
    <property type="entry name" value="FAN1-like_WH"/>
</dbReference>